<proteinExistence type="predicted"/>
<dbReference type="Proteomes" id="UP000636709">
    <property type="component" value="Unassembled WGS sequence"/>
</dbReference>
<accession>A0A835AZM1</accession>
<sequence>MNQLRWKQTSSAAKLHRPRSLVGCSSSDSSAEVVAVSRPAGASTAQSDQPMERSMVSVPGALIVISGYWTGPDVDDGCGSVEALLQRIV</sequence>
<protein>
    <submittedName>
        <fullName evidence="1">Uncharacterized protein</fullName>
    </submittedName>
</protein>
<dbReference type="OrthoDB" id="1685715at2759"/>
<evidence type="ECO:0000313" key="1">
    <source>
        <dbReference type="EMBL" id="KAF8680674.1"/>
    </source>
</evidence>
<dbReference type="AlphaFoldDB" id="A0A835AZM1"/>
<dbReference type="EMBL" id="JACEFO010002121">
    <property type="protein sequence ID" value="KAF8680674.1"/>
    <property type="molecule type" value="Genomic_DNA"/>
</dbReference>
<evidence type="ECO:0000313" key="2">
    <source>
        <dbReference type="Proteomes" id="UP000636709"/>
    </source>
</evidence>
<keyword evidence="2" id="KW-1185">Reference proteome</keyword>
<name>A0A835AZM1_9POAL</name>
<reference evidence="1" key="1">
    <citation type="submission" date="2020-07" db="EMBL/GenBank/DDBJ databases">
        <title>Genome sequence and genetic diversity analysis of an under-domesticated orphan crop, white fonio (Digitaria exilis).</title>
        <authorList>
            <person name="Bennetzen J.L."/>
            <person name="Chen S."/>
            <person name="Ma X."/>
            <person name="Wang X."/>
            <person name="Yssel A.E.J."/>
            <person name="Chaluvadi S.R."/>
            <person name="Johnson M."/>
            <person name="Gangashetty P."/>
            <person name="Hamidou F."/>
            <person name="Sanogo M.D."/>
            <person name="Zwaenepoel A."/>
            <person name="Wallace J."/>
            <person name="Van De Peer Y."/>
            <person name="Van Deynze A."/>
        </authorList>
    </citation>
    <scope>NUCLEOTIDE SEQUENCE</scope>
    <source>
        <tissue evidence="1">Leaves</tissue>
    </source>
</reference>
<gene>
    <name evidence="1" type="ORF">HU200_045709</name>
</gene>
<organism evidence="1 2">
    <name type="scientific">Digitaria exilis</name>
    <dbReference type="NCBI Taxonomy" id="1010633"/>
    <lineage>
        <taxon>Eukaryota</taxon>
        <taxon>Viridiplantae</taxon>
        <taxon>Streptophyta</taxon>
        <taxon>Embryophyta</taxon>
        <taxon>Tracheophyta</taxon>
        <taxon>Spermatophyta</taxon>
        <taxon>Magnoliopsida</taxon>
        <taxon>Liliopsida</taxon>
        <taxon>Poales</taxon>
        <taxon>Poaceae</taxon>
        <taxon>PACMAD clade</taxon>
        <taxon>Panicoideae</taxon>
        <taxon>Panicodae</taxon>
        <taxon>Paniceae</taxon>
        <taxon>Anthephorinae</taxon>
        <taxon>Digitaria</taxon>
    </lineage>
</organism>
<comment type="caution">
    <text evidence="1">The sequence shown here is derived from an EMBL/GenBank/DDBJ whole genome shotgun (WGS) entry which is preliminary data.</text>
</comment>